<keyword evidence="4" id="KW-0645">Protease</keyword>
<dbReference type="EC" id="3.4.21.89" evidence="4"/>
<dbReference type="InterPro" id="IPR019533">
    <property type="entry name" value="Peptidase_S26"/>
</dbReference>
<feature type="domain" description="Peptidase S26" evidence="5">
    <location>
        <begin position="49"/>
        <end position="190"/>
    </location>
</feature>
<name>A0A4R1F8C7_9GAMM</name>
<dbReference type="PROSITE" id="PS00761">
    <property type="entry name" value="SPASE_I_3"/>
    <property type="match status" value="1"/>
</dbReference>
<dbReference type="PRINTS" id="PR00727">
    <property type="entry name" value="LEADERPTASE"/>
</dbReference>
<dbReference type="GO" id="GO:0006465">
    <property type="term" value="P:signal peptide processing"/>
    <property type="evidence" value="ECO:0007669"/>
    <property type="project" value="InterPro"/>
</dbReference>
<keyword evidence="4" id="KW-1133">Transmembrane helix</keyword>
<keyword evidence="7" id="KW-1185">Reference proteome</keyword>
<organism evidence="6 7">
    <name type="scientific">Cocleimonas flava</name>
    <dbReference type="NCBI Taxonomy" id="634765"/>
    <lineage>
        <taxon>Bacteria</taxon>
        <taxon>Pseudomonadati</taxon>
        <taxon>Pseudomonadota</taxon>
        <taxon>Gammaproteobacteria</taxon>
        <taxon>Thiotrichales</taxon>
        <taxon>Thiotrichaceae</taxon>
        <taxon>Cocleimonas</taxon>
    </lineage>
</organism>
<feature type="transmembrane region" description="Helical" evidence="4">
    <location>
        <begin position="15"/>
        <end position="36"/>
    </location>
</feature>
<accession>A0A4R1F8C7</accession>
<evidence type="ECO:0000259" key="5">
    <source>
        <dbReference type="Pfam" id="PF10502"/>
    </source>
</evidence>
<dbReference type="Gene3D" id="2.10.109.10">
    <property type="entry name" value="Umud Fragment, subunit A"/>
    <property type="match status" value="1"/>
</dbReference>
<comment type="subcellular location">
    <subcellularLocation>
        <location evidence="4">Membrane</location>
        <topology evidence="4">Multi-pass membrane protein</topology>
    </subcellularLocation>
</comment>
<reference evidence="6 7" key="1">
    <citation type="submission" date="2019-03" db="EMBL/GenBank/DDBJ databases">
        <title>Genomic Encyclopedia of Type Strains, Phase IV (KMG-IV): sequencing the most valuable type-strain genomes for metagenomic binning, comparative biology and taxonomic classification.</title>
        <authorList>
            <person name="Goeker M."/>
        </authorList>
    </citation>
    <scope>NUCLEOTIDE SEQUENCE [LARGE SCALE GENOMIC DNA]</scope>
    <source>
        <strain evidence="6 7">DSM 24830</strain>
    </source>
</reference>
<sequence length="206" mass="23308">MDLLRRFLKLLFQRVHFILIGMLVCALTVMVLLYVINPYDVKSKNIRPRIFGLDIYRIPSRSMQPLLNPGDIIVVSNKAYLEADIKRNEIIVFNKIQNKNSKKTLPFIKRVIAISGDLLKIEKGNTFVNGKKISESYIKDSNRLKPYSTRLSEISIPKGHLFVLGDNRDNSNDSRIFGPISISDVVGKATDILYSAEGVKGNLGKK</sequence>
<protein>
    <recommendedName>
        <fullName evidence="1 4">Signal peptidase I</fullName>
        <ecNumber evidence="4">3.4.21.89</ecNumber>
    </recommendedName>
</protein>
<dbReference type="AlphaFoldDB" id="A0A4R1F8C7"/>
<evidence type="ECO:0000313" key="6">
    <source>
        <dbReference type="EMBL" id="TCJ88964.1"/>
    </source>
</evidence>
<evidence type="ECO:0000256" key="3">
    <source>
        <dbReference type="PIRSR" id="PIRSR600223-1"/>
    </source>
</evidence>
<dbReference type="GO" id="GO:0004252">
    <property type="term" value="F:serine-type endopeptidase activity"/>
    <property type="evidence" value="ECO:0007669"/>
    <property type="project" value="InterPro"/>
</dbReference>
<dbReference type="InterPro" id="IPR019758">
    <property type="entry name" value="Pept_S26A_signal_pept_1_CS"/>
</dbReference>
<dbReference type="InterPro" id="IPR000223">
    <property type="entry name" value="Pept_S26A_signal_pept_1"/>
</dbReference>
<evidence type="ECO:0000256" key="2">
    <source>
        <dbReference type="ARBA" id="ARBA00022801"/>
    </source>
</evidence>
<dbReference type="Pfam" id="PF10502">
    <property type="entry name" value="Peptidase_S26"/>
    <property type="match status" value="1"/>
</dbReference>
<gene>
    <name evidence="6" type="ORF">EV695_0825</name>
</gene>
<feature type="active site" evidence="3">
    <location>
        <position position="62"/>
    </location>
</feature>
<dbReference type="InterPro" id="IPR036286">
    <property type="entry name" value="LexA/Signal_pep-like_sf"/>
</dbReference>
<dbReference type="Proteomes" id="UP000294887">
    <property type="component" value="Unassembled WGS sequence"/>
</dbReference>
<dbReference type="PANTHER" id="PTHR43390">
    <property type="entry name" value="SIGNAL PEPTIDASE I"/>
    <property type="match status" value="1"/>
</dbReference>
<comment type="similarity">
    <text evidence="4">Belongs to the peptidase S26 family.</text>
</comment>
<dbReference type="EMBL" id="SMFQ01000002">
    <property type="protein sequence ID" value="TCJ88964.1"/>
    <property type="molecule type" value="Genomic_DNA"/>
</dbReference>
<dbReference type="PANTHER" id="PTHR43390:SF14">
    <property type="entry name" value="SIGNAL PEPTIDASE I"/>
    <property type="match status" value="1"/>
</dbReference>
<comment type="caution">
    <text evidence="6">The sequence shown here is derived from an EMBL/GenBank/DDBJ whole genome shotgun (WGS) entry which is preliminary data.</text>
</comment>
<dbReference type="NCBIfam" id="TIGR02227">
    <property type="entry name" value="sigpep_I_bact"/>
    <property type="match status" value="1"/>
</dbReference>
<comment type="catalytic activity">
    <reaction evidence="4">
        <text>Cleavage of hydrophobic, N-terminal signal or leader sequences from secreted and periplasmic proteins.</text>
        <dbReference type="EC" id="3.4.21.89"/>
    </reaction>
</comment>
<evidence type="ECO:0000256" key="1">
    <source>
        <dbReference type="ARBA" id="ARBA00019232"/>
    </source>
</evidence>
<comment type="caution">
    <text evidence="4">Lacks conserved residue(s) required for the propagation of feature annotation.</text>
</comment>
<keyword evidence="4" id="KW-0472">Membrane</keyword>
<dbReference type="CDD" id="cd06530">
    <property type="entry name" value="S26_SPase_I"/>
    <property type="match status" value="1"/>
</dbReference>
<keyword evidence="4" id="KW-0812">Transmembrane</keyword>
<keyword evidence="2 4" id="KW-0378">Hydrolase</keyword>
<dbReference type="SUPFAM" id="SSF51306">
    <property type="entry name" value="LexA/Signal peptidase"/>
    <property type="match status" value="1"/>
</dbReference>
<dbReference type="GO" id="GO:0016020">
    <property type="term" value="C:membrane"/>
    <property type="evidence" value="ECO:0007669"/>
    <property type="project" value="UniProtKB-SubCell"/>
</dbReference>
<dbReference type="GO" id="GO:0009003">
    <property type="term" value="F:signal peptidase activity"/>
    <property type="evidence" value="ECO:0007669"/>
    <property type="project" value="UniProtKB-EC"/>
</dbReference>
<dbReference type="RefSeq" id="WP_131904628.1">
    <property type="nucleotide sequence ID" value="NZ_SMFQ01000002.1"/>
</dbReference>
<dbReference type="OrthoDB" id="5986739at2"/>
<proteinExistence type="inferred from homology"/>
<feature type="active site" evidence="3">
    <location>
        <position position="109"/>
    </location>
</feature>
<evidence type="ECO:0000256" key="4">
    <source>
        <dbReference type="RuleBase" id="RU362042"/>
    </source>
</evidence>
<evidence type="ECO:0000313" key="7">
    <source>
        <dbReference type="Proteomes" id="UP000294887"/>
    </source>
</evidence>